<dbReference type="Gene3D" id="3.90.550.10">
    <property type="entry name" value="Spore Coat Polysaccharide Biosynthesis Protein SpsA, Chain A"/>
    <property type="match status" value="1"/>
</dbReference>
<name>A0A7W6EGB9_9HYPH</name>
<sequence length="284" mass="31680">MTQSPLPLSIFIITRNEVDRVGRTIAAVAGLSDDIVVVDSGSTDGTQALAEQLGARVIHHDWPGYGPQKRFAEDQCRHLWLLNIDADELVPPDLAEEMRALFSKGEPDADAYEIRIAEVFPGEKAPHPLAYALAPVRLYRKDKGRYASSTVHDRVQLAPGSRVRRLKGVIHHFSVRSLGDQLAKLNSYTDALALDLDKRGARVSILRLFVEFPASFIKAYIGRRHIVRGVYGFMTAMNFAFFRYLRVAKHIERRMLARQQEEPPVATVLQPGASETHGEGDSKA</sequence>
<keyword evidence="6" id="KW-1185">Reference proteome</keyword>
<feature type="domain" description="Glycosyltransferase 2-like" evidence="4">
    <location>
        <begin position="9"/>
        <end position="145"/>
    </location>
</feature>
<comment type="similarity">
    <text evidence="1">Belongs to the glycosyltransferase 2 family. WaaE/KdtX subfamily.</text>
</comment>
<evidence type="ECO:0000256" key="2">
    <source>
        <dbReference type="SAM" id="MobiDB-lite"/>
    </source>
</evidence>
<evidence type="ECO:0000313" key="6">
    <source>
        <dbReference type="Proteomes" id="UP000537592"/>
    </source>
</evidence>
<feature type="region of interest" description="Disordered" evidence="2">
    <location>
        <begin position="262"/>
        <end position="284"/>
    </location>
</feature>
<dbReference type="AlphaFoldDB" id="A0A7W6EGB9"/>
<dbReference type="PANTHER" id="PTHR43630:SF2">
    <property type="entry name" value="GLYCOSYLTRANSFERASE"/>
    <property type="match status" value="1"/>
</dbReference>
<dbReference type="CDD" id="cd02511">
    <property type="entry name" value="Beta4Glucosyltransferase"/>
    <property type="match status" value="1"/>
</dbReference>
<dbReference type="RefSeq" id="WP_183751406.1">
    <property type="nucleotide sequence ID" value="NZ_JACICC010000003.1"/>
</dbReference>
<dbReference type="Pfam" id="PF00535">
    <property type="entry name" value="Glycos_transf_2"/>
    <property type="match status" value="1"/>
</dbReference>
<dbReference type="GO" id="GO:0016740">
    <property type="term" value="F:transferase activity"/>
    <property type="evidence" value="ECO:0007669"/>
    <property type="project" value="UniProtKB-KW"/>
</dbReference>
<dbReference type="InterPro" id="IPR001173">
    <property type="entry name" value="Glyco_trans_2-like"/>
</dbReference>
<evidence type="ECO:0000256" key="3">
    <source>
        <dbReference type="SAM" id="Phobius"/>
    </source>
</evidence>
<keyword evidence="5" id="KW-0808">Transferase</keyword>
<reference evidence="5 6" key="1">
    <citation type="submission" date="2020-08" db="EMBL/GenBank/DDBJ databases">
        <title>Genomic Encyclopedia of Type Strains, Phase IV (KMG-IV): sequencing the most valuable type-strain genomes for metagenomic binning, comparative biology and taxonomic classification.</title>
        <authorList>
            <person name="Goeker M."/>
        </authorList>
    </citation>
    <scope>NUCLEOTIDE SEQUENCE [LARGE SCALE GENOMIC DNA]</scope>
    <source>
        <strain evidence="5 6">DSM 28760</strain>
    </source>
</reference>
<dbReference type="SUPFAM" id="SSF53448">
    <property type="entry name" value="Nucleotide-diphospho-sugar transferases"/>
    <property type="match status" value="1"/>
</dbReference>
<protein>
    <submittedName>
        <fullName evidence="5">Glycosyltransferase involved in cell wall biosynthesis</fullName>
    </submittedName>
</protein>
<gene>
    <name evidence="5" type="ORF">FHS81_001440</name>
</gene>
<dbReference type="InterPro" id="IPR029044">
    <property type="entry name" value="Nucleotide-diphossugar_trans"/>
</dbReference>
<evidence type="ECO:0000313" key="5">
    <source>
        <dbReference type="EMBL" id="MBB3809358.1"/>
    </source>
</evidence>
<evidence type="ECO:0000256" key="1">
    <source>
        <dbReference type="ARBA" id="ARBA00038494"/>
    </source>
</evidence>
<comment type="caution">
    <text evidence="5">The sequence shown here is derived from an EMBL/GenBank/DDBJ whole genome shotgun (WGS) entry which is preliminary data.</text>
</comment>
<keyword evidence="3" id="KW-0812">Transmembrane</keyword>
<evidence type="ECO:0000259" key="4">
    <source>
        <dbReference type="Pfam" id="PF00535"/>
    </source>
</evidence>
<keyword evidence="3" id="KW-1133">Transmembrane helix</keyword>
<keyword evidence="3" id="KW-0472">Membrane</keyword>
<organism evidence="5 6">
    <name type="scientific">Pseudochelatococcus contaminans</name>
    <dbReference type="NCBI Taxonomy" id="1538103"/>
    <lineage>
        <taxon>Bacteria</taxon>
        <taxon>Pseudomonadati</taxon>
        <taxon>Pseudomonadota</taxon>
        <taxon>Alphaproteobacteria</taxon>
        <taxon>Hyphomicrobiales</taxon>
        <taxon>Chelatococcaceae</taxon>
        <taxon>Pseudochelatococcus</taxon>
    </lineage>
</organism>
<dbReference type="EMBL" id="JACICC010000003">
    <property type="protein sequence ID" value="MBB3809358.1"/>
    <property type="molecule type" value="Genomic_DNA"/>
</dbReference>
<accession>A0A7W6EGB9</accession>
<proteinExistence type="inferred from homology"/>
<dbReference type="Proteomes" id="UP000537592">
    <property type="component" value="Unassembled WGS sequence"/>
</dbReference>
<dbReference type="PANTHER" id="PTHR43630">
    <property type="entry name" value="POLY-BETA-1,6-N-ACETYL-D-GLUCOSAMINE SYNTHASE"/>
    <property type="match status" value="1"/>
</dbReference>
<feature type="transmembrane region" description="Helical" evidence="3">
    <location>
        <begin position="226"/>
        <end position="245"/>
    </location>
</feature>